<dbReference type="Gene3D" id="3.30.2320.10">
    <property type="entry name" value="hypothetical protein PF0899 domain"/>
    <property type="match status" value="1"/>
</dbReference>
<comment type="caution">
    <text evidence="3">The sequence shown here is derived from an EMBL/GenBank/DDBJ whole genome shotgun (WGS) entry which is preliminary data.</text>
</comment>
<feature type="domain" description="Phage capsid-like C-terminal" evidence="2">
    <location>
        <begin position="3"/>
        <end position="181"/>
    </location>
</feature>
<protein>
    <submittedName>
        <fullName evidence="3">HK97 family phage major capsid protein</fullName>
    </submittedName>
</protein>
<dbReference type="SUPFAM" id="SSF56563">
    <property type="entry name" value="Major capsid protein gp5"/>
    <property type="match status" value="1"/>
</dbReference>
<proteinExistence type="predicted"/>
<evidence type="ECO:0000313" key="3">
    <source>
        <dbReference type="EMBL" id="MBB5331869.1"/>
    </source>
</evidence>
<dbReference type="AlphaFoldDB" id="A0A9X0U6Q4"/>
<evidence type="ECO:0000256" key="1">
    <source>
        <dbReference type="ARBA" id="ARBA00004328"/>
    </source>
</evidence>
<keyword evidence="4" id="KW-1185">Reference proteome</keyword>
<accession>A0A9X0U6Q4</accession>
<reference evidence="3 4" key="1">
    <citation type="submission" date="2020-08" db="EMBL/GenBank/DDBJ databases">
        <title>Genomic Encyclopedia of Type Strains, Phase IV (KMG-V): Genome sequencing to study the core and pangenomes of soil and plant-associated prokaryotes.</title>
        <authorList>
            <person name="Whitman W."/>
        </authorList>
    </citation>
    <scope>NUCLEOTIDE SEQUENCE [LARGE SCALE GENOMIC DNA]</scope>
    <source>
        <strain evidence="3 4">X5P2</strain>
    </source>
</reference>
<dbReference type="EMBL" id="JACHEB010000020">
    <property type="protein sequence ID" value="MBB5331869.1"/>
    <property type="molecule type" value="Genomic_DNA"/>
</dbReference>
<dbReference type="Proteomes" id="UP000535182">
    <property type="component" value="Unassembled WGS sequence"/>
</dbReference>
<organism evidence="3 4">
    <name type="scientific">Tunturiibacter gelidiferens</name>
    <dbReference type="NCBI Taxonomy" id="3069689"/>
    <lineage>
        <taxon>Bacteria</taxon>
        <taxon>Pseudomonadati</taxon>
        <taxon>Acidobacteriota</taxon>
        <taxon>Terriglobia</taxon>
        <taxon>Terriglobales</taxon>
        <taxon>Acidobacteriaceae</taxon>
        <taxon>Tunturiibacter</taxon>
    </lineage>
</organism>
<dbReference type="InterPro" id="IPR024455">
    <property type="entry name" value="Phage_capsid"/>
</dbReference>
<dbReference type="NCBIfam" id="TIGR01554">
    <property type="entry name" value="major_cap_HK97"/>
    <property type="match status" value="1"/>
</dbReference>
<sequence>MSIIQGSLLFYIDLEEELQLLAGDDTGENLHGLLPQAQAFNPSLLHAVSGWTMIDVIGTAIQQINTAKEIDPTFVVINTNDYWKLRLTKDSLGRYILGDPQNTSRPNIFGLDLVYTTSIPQGIFLVGSGNQAATEIKDRMETVVEISTEHADFWTRNLIGVRGERRLCLLTKRPNSFVSGTFSTSP</sequence>
<evidence type="ECO:0000313" key="4">
    <source>
        <dbReference type="Proteomes" id="UP000535182"/>
    </source>
</evidence>
<gene>
    <name evidence="3" type="ORF">HDF14_005521</name>
</gene>
<evidence type="ECO:0000259" key="2">
    <source>
        <dbReference type="Pfam" id="PF05065"/>
    </source>
</evidence>
<comment type="subcellular location">
    <subcellularLocation>
        <location evidence="1">Virion</location>
    </subcellularLocation>
</comment>
<dbReference type="Pfam" id="PF05065">
    <property type="entry name" value="Phage_capsid"/>
    <property type="match status" value="1"/>
</dbReference>
<dbReference type="InterPro" id="IPR054612">
    <property type="entry name" value="Phage_capsid-like_C"/>
</dbReference>
<name>A0A9X0U6Q4_9BACT</name>